<dbReference type="STRING" id="1280847.SAMN04488036_103209"/>
<gene>
    <name evidence="1" type="ORF">SAMN04488036_103209</name>
</gene>
<evidence type="ECO:0000313" key="1">
    <source>
        <dbReference type="EMBL" id="SFK93293.1"/>
    </source>
</evidence>
<accession>A0A1I4DJK2</accession>
<sequence length="103" mass="10342">MKEGLAYLPTALALVLSLVLVPVLTLAMTPVDPAGPVVVVTAPSANPVHIIEASGGNVIGLENAPMGTLGFSAVPGFEEKLKANGAWAVLDGRVLAGLCGVEI</sequence>
<protein>
    <submittedName>
        <fullName evidence="1">Uncharacterized protein</fullName>
    </submittedName>
</protein>
<keyword evidence="2" id="KW-1185">Reference proteome</keyword>
<dbReference type="AlphaFoldDB" id="A0A1I4DJK2"/>
<proteinExistence type="predicted"/>
<evidence type="ECO:0000313" key="2">
    <source>
        <dbReference type="Proteomes" id="UP000198851"/>
    </source>
</evidence>
<dbReference type="RefSeq" id="WP_093323155.1">
    <property type="nucleotide sequence ID" value="NZ_FOSZ01000003.1"/>
</dbReference>
<name>A0A1I4DJK2_9RHOB</name>
<dbReference type="EMBL" id="FOSZ01000003">
    <property type="protein sequence ID" value="SFK93293.1"/>
    <property type="molecule type" value="Genomic_DNA"/>
</dbReference>
<reference evidence="2" key="1">
    <citation type="submission" date="2016-10" db="EMBL/GenBank/DDBJ databases">
        <authorList>
            <person name="Varghese N."/>
            <person name="Submissions S."/>
        </authorList>
    </citation>
    <scope>NUCLEOTIDE SEQUENCE [LARGE SCALE GENOMIC DNA]</scope>
    <source>
        <strain evidence="2">DSM 28453</strain>
    </source>
</reference>
<dbReference type="OrthoDB" id="7866935at2"/>
<organism evidence="1 2">
    <name type="scientific">Shimia haliotis</name>
    <dbReference type="NCBI Taxonomy" id="1280847"/>
    <lineage>
        <taxon>Bacteria</taxon>
        <taxon>Pseudomonadati</taxon>
        <taxon>Pseudomonadota</taxon>
        <taxon>Alphaproteobacteria</taxon>
        <taxon>Rhodobacterales</taxon>
        <taxon>Roseobacteraceae</taxon>
    </lineage>
</organism>
<dbReference type="Proteomes" id="UP000198851">
    <property type="component" value="Unassembled WGS sequence"/>
</dbReference>